<name>A0A559JDJ4_9BACL</name>
<dbReference type="Gene3D" id="3.40.50.2300">
    <property type="match status" value="1"/>
</dbReference>
<protein>
    <submittedName>
        <fullName evidence="4">DNA-binding response regulator</fullName>
    </submittedName>
</protein>
<organism evidence="4 5">
    <name type="scientific">Cohnella terricola</name>
    <dbReference type="NCBI Taxonomy" id="1289167"/>
    <lineage>
        <taxon>Bacteria</taxon>
        <taxon>Bacillati</taxon>
        <taxon>Bacillota</taxon>
        <taxon>Bacilli</taxon>
        <taxon>Bacillales</taxon>
        <taxon>Paenibacillaceae</taxon>
        <taxon>Cohnella</taxon>
    </lineage>
</organism>
<feature type="domain" description="HTH LytTR-type" evidence="3">
    <location>
        <begin position="136"/>
        <end position="207"/>
    </location>
</feature>
<dbReference type="InterPro" id="IPR011006">
    <property type="entry name" value="CheY-like_superfamily"/>
</dbReference>
<dbReference type="SMART" id="SM00850">
    <property type="entry name" value="LytTR"/>
    <property type="match status" value="1"/>
</dbReference>
<dbReference type="InterPro" id="IPR001789">
    <property type="entry name" value="Sig_transdc_resp-reg_receiver"/>
</dbReference>
<dbReference type="Proteomes" id="UP000316330">
    <property type="component" value="Unassembled WGS sequence"/>
</dbReference>
<sequence>MQEKPLKILFVKEPKSDNSIIRTLCSSLGNFEIEFTSTLTVYMQVMQSNPDIHAVLLDADLQEDISALEACHLLRLNGAPVPTALMTSKPLEACTTANLNICDTIPKPFTFERLKACLIKLKQAMAYQQFLSYGGLYVPVISDRIMHFMPDEILFIESVNRTAYVHTLSDCYETKISIKLYEQYLVYNDFFLTHRSCLVNLNKINRVSDQAICFKNSDKAAIIAEEKRHAFMHRFQIHNNKQA</sequence>
<dbReference type="GO" id="GO:0003677">
    <property type="term" value="F:DNA binding"/>
    <property type="evidence" value="ECO:0007669"/>
    <property type="project" value="UniProtKB-KW"/>
</dbReference>
<reference evidence="4 5" key="1">
    <citation type="submission" date="2019-07" db="EMBL/GenBank/DDBJ databases">
        <authorList>
            <person name="Kim J."/>
        </authorList>
    </citation>
    <scope>NUCLEOTIDE SEQUENCE [LARGE SCALE GENOMIC DNA]</scope>
    <source>
        <strain evidence="4 5">G13</strain>
    </source>
</reference>
<dbReference type="OrthoDB" id="3190595at2"/>
<comment type="caution">
    <text evidence="4">The sequence shown here is derived from an EMBL/GenBank/DDBJ whole genome shotgun (WGS) entry which is preliminary data.</text>
</comment>
<dbReference type="Pfam" id="PF04397">
    <property type="entry name" value="LytTR"/>
    <property type="match status" value="1"/>
</dbReference>
<dbReference type="EMBL" id="VNJJ01000010">
    <property type="protein sequence ID" value="TVX97954.1"/>
    <property type="molecule type" value="Genomic_DNA"/>
</dbReference>
<dbReference type="SUPFAM" id="SSF52172">
    <property type="entry name" value="CheY-like"/>
    <property type="match status" value="1"/>
</dbReference>
<dbReference type="Gene3D" id="2.40.50.1020">
    <property type="entry name" value="LytTr DNA-binding domain"/>
    <property type="match status" value="1"/>
</dbReference>
<feature type="modified residue" description="4-aspartylphosphate" evidence="1">
    <location>
        <position position="58"/>
    </location>
</feature>
<feature type="domain" description="Response regulatory" evidence="2">
    <location>
        <begin position="7"/>
        <end position="122"/>
    </location>
</feature>
<accession>A0A559JDJ4</accession>
<keyword evidence="1" id="KW-0597">Phosphoprotein</keyword>
<dbReference type="InterPro" id="IPR007492">
    <property type="entry name" value="LytTR_DNA-bd_dom"/>
</dbReference>
<gene>
    <name evidence="4" type="ORF">FPZ45_17055</name>
</gene>
<dbReference type="PROSITE" id="PS50930">
    <property type="entry name" value="HTH_LYTTR"/>
    <property type="match status" value="1"/>
</dbReference>
<dbReference type="PROSITE" id="PS50110">
    <property type="entry name" value="RESPONSE_REGULATORY"/>
    <property type="match status" value="1"/>
</dbReference>
<evidence type="ECO:0000313" key="4">
    <source>
        <dbReference type="EMBL" id="TVX97954.1"/>
    </source>
</evidence>
<evidence type="ECO:0000256" key="1">
    <source>
        <dbReference type="PROSITE-ProRule" id="PRU00169"/>
    </source>
</evidence>
<keyword evidence="5" id="KW-1185">Reference proteome</keyword>
<dbReference type="RefSeq" id="WP_144704473.1">
    <property type="nucleotide sequence ID" value="NZ_VNJJ01000010.1"/>
</dbReference>
<dbReference type="GO" id="GO:0000160">
    <property type="term" value="P:phosphorelay signal transduction system"/>
    <property type="evidence" value="ECO:0007669"/>
    <property type="project" value="InterPro"/>
</dbReference>
<keyword evidence="4" id="KW-0238">DNA-binding</keyword>
<dbReference type="AlphaFoldDB" id="A0A559JDJ4"/>
<evidence type="ECO:0000313" key="5">
    <source>
        <dbReference type="Proteomes" id="UP000316330"/>
    </source>
</evidence>
<evidence type="ECO:0000259" key="2">
    <source>
        <dbReference type="PROSITE" id="PS50110"/>
    </source>
</evidence>
<evidence type="ECO:0000259" key="3">
    <source>
        <dbReference type="PROSITE" id="PS50930"/>
    </source>
</evidence>
<proteinExistence type="predicted"/>